<protein>
    <recommendedName>
        <fullName evidence="6">NFX1-type zinc finger-containing protein 1</fullName>
    </recommendedName>
</protein>
<evidence type="ECO:0000256" key="1">
    <source>
        <dbReference type="ARBA" id="ARBA00022806"/>
    </source>
</evidence>
<organism evidence="4 5">
    <name type="scientific">Cudoniella acicularis</name>
    <dbReference type="NCBI Taxonomy" id="354080"/>
    <lineage>
        <taxon>Eukaryota</taxon>
        <taxon>Fungi</taxon>
        <taxon>Dikarya</taxon>
        <taxon>Ascomycota</taxon>
        <taxon>Pezizomycotina</taxon>
        <taxon>Leotiomycetes</taxon>
        <taxon>Helotiales</taxon>
        <taxon>Tricladiaceae</taxon>
        <taxon>Cudoniella</taxon>
    </lineage>
</organism>
<comment type="caution">
    <text evidence="4">The sequence shown here is derived from an EMBL/GenBank/DDBJ whole genome shotgun (WGS) entry which is preliminary data.</text>
</comment>
<feature type="domain" description="DNA2/NAM7 helicase helicase" evidence="2">
    <location>
        <begin position="387"/>
        <end position="679"/>
    </location>
</feature>
<evidence type="ECO:0008006" key="6">
    <source>
        <dbReference type="Google" id="ProtNLM"/>
    </source>
</evidence>
<dbReference type="GO" id="GO:0031380">
    <property type="term" value="C:nuclear RNA-directed RNA polymerase complex"/>
    <property type="evidence" value="ECO:0007669"/>
    <property type="project" value="TreeGrafter"/>
</dbReference>
<keyword evidence="1" id="KW-0347">Helicase</keyword>
<dbReference type="EMBL" id="JAAMPI010000452">
    <property type="protein sequence ID" value="KAF4631358.1"/>
    <property type="molecule type" value="Genomic_DNA"/>
</dbReference>
<dbReference type="InterPro" id="IPR027417">
    <property type="entry name" value="P-loop_NTPase"/>
</dbReference>
<dbReference type="OrthoDB" id="3431729at2759"/>
<dbReference type="CDD" id="cd18808">
    <property type="entry name" value="SF1_C_Upf1"/>
    <property type="match status" value="1"/>
</dbReference>
<dbReference type="InterPro" id="IPR041679">
    <property type="entry name" value="DNA2/NAM7-like_C"/>
</dbReference>
<dbReference type="CDD" id="cd17936">
    <property type="entry name" value="EEXXEc_NFX1"/>
    <property type="match status" value="1"/>
</dbReference>
<name>A0A8H4RKM5_9HELO</name>
<dbReference type="SUPFAM" id="SSF52540">
    <property type="entry name" value="P-loop containing nucleoside triphosphate hydrolases"/>
    <property type="match status" value="1"/>
</dbReference>
<dbReference type="PANTHER" id="PTHR10887:SF341">
    <property type="entry name" value="NFX1-TYPE ZINC FINGER-CONTAINING PROTEIN 1"/>
    <property type="match status" value="1"/>
</dbReference>
<dbReference type="InterPro" id="IPR045055">
    <property type="entry name" value="DNA2/NAM7-like"/>
</dbReference>
<evidence type="ECO:0000259" key="2">
    <source>
        <dbReference type="Pfam" id="PF13086"/>
    </source>
</evidence>
<sequence length="896" mass="101005">MTSQSDVSGRAGRLRKLFNDVTNGKRKISTPADAQLFLEAVQNRQPPSLCIEIIISSSSGLEAVRSCVLADLTSAFIQYHTLKFIGYIYSWSSHNRQRFGAPLRSLSEEALRPFAWLVLELFLLPSKLGLDVLKDVHAIVKDGSLTQATSHETRELGYKIQKALQIRSCPSSTDLTNSPGGRHENDFADFREIAIYTTMDEFLATEKPFYRRAGEVFEVESAERTGIHLDNQFRLFREDMLGELRSDLQIASGRKKGRSFALKLGKLTPFSIETGDKNRGKKYLLVKSPPIVLLQFTDSQALSKDLLALRSVESVQFILVDTPVFAYEPVLNGLKDMVDLPLQEALLDPKSTNVSYHPVAGVRALVSKLRSVAEDETIGFRSNGVKMDQSQLDSLLNALTTPVSIIQGPPGTGKSFIGSQVVKWVHKLSDQKFLFISYTNYALDQFLEELLDVQIPSAEMVRLGSKFTPRTSPLLLFNQKGEYKRSKQSWAVIESLKADREDLVEELERVVADYRDFSISFDAVMEHLEFSSEDRHFFDAFCLPTESSGWKRVGRKGKKITVREIKPTDRKELLVRWTKAMIQDRVEAVQAITQKLDDIQERLDDLYNEDKVRILQSKRIIGCTTTAAAMYNKMIRAAKPDIVLVEEAGEILESHILTALAPTVRQLILIGDHKQLRPKINNYALTVEKGDGYDLNRSLFERLILQGHVHTALCKQHRMHPEISMIPRALTYPDLLDGPRTLERPVVDGLQDRVIFVHHGHPEVGVNEIIDRRDPTTNSSKQNDFEASMVLKCVRYLGQQGYKTDKMVVLTPYLGQLRLLRDLLREENDPVLNDLDAFDLIRAGLMTPAAAKVEKRPLRLSTIDNYQGEESDIVIASLTRSNDSGDIGFMAAPRAT</sequence>
<accession>A0A8H4RKM5</accession>
<dbReference type="Gene3D" id="3.40.50.300">
    <property type="entry name" value="P-loop containing nucleotide triphosphate hydrolases"/>
    <property type="match status" value="3"/>
</dbReference>
<dbReference type="InterPro" id="IPR047187">
    <property type="entry name" value="SF1_C_Upf1"/>
</dbReference>
<evidence type="ECO:0000313" key="5">
    <source>
        <dbReference type="Proteomes" id="UP000566819"/>
    </source>
</evidence>
<feature type="domain" description="DNA2/NAM7 helicase-like C-terminal" evidence="3">
    <location>
        <begin position="695"/>
        <end position="894"/>
    </location>
</feature>
<keyword evidence="5" id="KW-1185">Reference proteome</keyword>
<dbReference type="AlphaFoldDB" id="A0A8H4RKM5"/>
<dbReference type="GO" id="GO:0004386">
    <property type="term" value="F:helicase activity"/>
    <property type="evidence" value="ECO:0007669"/>
    <property type="project" value="InterPro"/>
</dbReference>
<proteinExistence type="predicted"/>
<dbReference type="Pfam" id="PF13086">
    <property type="entry name" value="AAA_11"/>
    <property type="match status" value="1"/>
</dbReference>
<reference evidence="4 5" key="1">
    <citation type="submission" date="2020-03" db="EMBL/GenBank/DDBJ databases">
        <title>Draft Genome Sequence of Cudoniella acicularis.</title>
        <authorList>
            <person name="Buettner E."/>
            <person name="Kellner H."/>
        </authorList>
    </citation>
    <scope>NUCLEOTIDE SEQUENCE [LARGE SCALE GENOMIC DNA]</scope>
    <source>
        <strain evidence="4 5">DSM 108380</strain>
    </source>
</reference>
<evidence type="ECO:0000313" key="4">
    <source>
        <dbReference type="EMBL" id="KAF4631358.1"/>
    </source>
</evidence>
<dbReference type="PANTHER" id="PTHR10887">
    <property type="entry name" value="DNA2/NAM7 HELICASE FAMILY"/>
    <property type="match status" value="1"/>
</dbReference>
<dbReference type="Pfam" id="PF13087">
    <property type="entry name" value="AAA_12"/>
    <property type="match status" value="1"/>
</dbReference>
<gene>
    <name evidence="4" type="ORF">G7Y89_g6771</name>
</gene>
<dbReference type="Proteomes" id="UP000566819">
    <property type="component" value="Unassembled WGS sequence"/>
</dbReference>
<dbReference type="GO" id="GO:0031048">
    <property type="term" value="P:regulatory ncRNA-mediated heterochromatin formation"/>
    <property type="evidence" value="ECO:0007669"/>
    <property type="project" value="TreeGrafter"/>
</dbReference>
<keyword evidence="1" id="KW-0547">Nucleotide-binding</keyword>
<keyword evidence="1" id="KW-0067">ATP-binding</keyword>
<evidence type="ECO:0000259" key="3">
    <source>
        <dbReference type="Pfam" id="PF13087"/>
    </source>
</evidence>
<keyword evidence="1" id="KW-0378">Hydrolase</keyword>
<dbReference type="InterPro" id="IPR041677">
    <property type="entry name" value="DNA2/NAM7_AAA_11"/>
</dbReference>